<comment type="catalytic activity">
    <reaction evidence="10">
        <text>tRNA(Glu) + L-glutamate + ATP = L-glutamyl-tRNA(Glu) + AMP + diphosphate</text>
        <dbReference type="Rhea" id="RHEA:23540"/>
        <dbReference type="Rhea" id="RHEA-COMP:9663"/>
        <dbReference type="Rhea" id="RHEA-COMP:9680"/>
        <dbReference type="ChEBI" id="CHEBI:29985"/>
        <dbReference type="ChEBI" id="CHEBI:30616"/>
        <dbReference type="ChEBI" id="CHEBI:33019"/>
        <dbReference type="ChEBI" id="CHEBI:78442"/>
        <dbReference type="ChEBI" id="CHEBI:78520"/>
        <dbReference type="ChEBI" id="CHEBI:456215"/>
        <dbReference type="EC" id="6.1.1.17"/>
    </reaction>
</comment>
<dbReference type="NCBIfam" id="NF004314">
    <property type="entry name" value="PRK05710.1-3"/>
    <property type="match status" value="1"/>
</dbReference>
<dbReference type="FunFam" id="3.40.50.620:FF:000007">
    <property type="entry name" value="Glutamate--tRNA ligase"/>
    <property type="match status" value="1"/>
</dbReference>
<dbReference type="OrthoDB" id="9801560at2"/>
<dbReference type="InterPro" id="IPR020751">
    <property type="entry name" value="aa-tRNA-synth_I_codon-bd_sub2"/>
</dbReference>
<evidence type="ECO:0000313" key="13">
    <source>
        <dbReference type="EMBL" id="SHK31772.1"/>
    </source>
</evidence>
<dbReference type="Proteomes" id="UP000189810">
    <property type="component" value="Chromosome I"/>
</dbReference>
<evidence type="ECO:0000256" key="7">
    <source>
        <dbReference type="ARBA" id="ARBA00022840"/>
    </source>
</evidence>
<evidence type="ECO:0000313" key="14">
    <source>
        <dbReference type="Proteomes" id="UP000189810"/>
    </source>
</evidence>
<proteinExistence type="inferred from homology"/>
<feature type="binding site" evidence="10">
    <location>
        <position position="125"/>
    </location>
    <ligand>
        <name>Zn(2+)</name>
        <dbReference type="ChEBI" id="CHEBI:29105"/>
    </ligand>
</feature>
<evidence type="ECO:0000256" key="10">
    <source>
        <dbReference type="HAMAP-Rule" id="MF_00022"/>
    </source>
</evidence>
<keyword evidence="7 10" id="KW-0067">ATP-binding</keyword>
<dbReference type="InterPro" id="IPR000924">
    <property type="entry name" value="Glu/Gln-tRNA-synth"/>
</dbReference>
<dbReference type="InterPro" id="IPR045462">
    <property type="entry name" value="aa-tRNA-synth_I_cd-bd"/>
</dbReference>
<evidence type="ECO:0000256" key="1">
    <source>
        <dbReference type="ARBA" id="ARBA00004496"/>
    </source>
</evidence>
<keyword evidence="6 10" id="KW-0547">Nucleotide-binding</keyword>
<dbReference type="InterPro" id="IPR004527">
    <property type="entry name" value="Glu-tRNA-ligase_bac/mito"/>
</dbReference>
<dbReference type="Pfam" id="PF19269">
    <property type="entry name" value="Anticodon_2"/>
    <property type="match status" value="1"/>
</dbReference>
<dbReference type="InterPro" id="IPR014729">
    <property type="entry name" value="Rossmann-like_a/b/a_fold"/>
</dbReference>
<comment type="cofactor">
    <cofactor evidence="10">
        <name>Zn(2+)</name>
        <dbReference type="ChEBI" id="CHEBI:29105"/>
    </cofactor>
    <text evidence="10">Binds 1 zinc ion per subunit.</text>
</comment>
<comment type="function">
    <text evidence="10">Catalyzes the attachment of glutamate to tRNA(Glu) in a two-step reaction: glutamate is first activated by ATP to form Glu-AMP and then transferred to the acceptor end of tRNA(Glu).</text>
</comment>
<evidence type="ECO:0000256" key="3">
    <source>
        <dbReference type="ARBA" id="ARBA00011245"/>
    </source>
</evidence>
<evidence type="ECO:0000256" key="6">
    <source>
        <dbReference type="ARBA" id="ARBA00022741"/>
    </source>
</evidence>
<keyword evidence="9 10" id="KW-0030">Aminoacyl-tRNA synthetase</keyword>
<feature type="binding site" evidence="10">
    <location>
        <position position="98"/>
    </location>
    <ligand>
        <name>Zn(2+)</name>
        <dbReference type="ChEBI" id="CHEBI:29105"/>
    </ligand>
</feature>
<reference evidence="13 14" key="1">
    <citation type="submission" date="2016-11" db="EMBL/GenBank/DDBJ databases">
        <authorList>
            <person name="Jaros S."/>
            <person name="Januszkiewicz K."/>
            <person name="Wedrychowicz H."/>
        </authorList>
    </citation>
    <scope>NUCLEOTIDE SEQUENCE [LARGE SCALE GENOMIC DNA]</scope>
    <source>
        <strain evidence="13 14">DSM 19557</strain>
    </source>
</reference>
<comment type="subcellular location">
    <subcellularLocation>
        <location evidence="1 10">Cytoplasm</location>
    </subcellularLocation>
</comment>
<keyword evidence="14" id="KW-1185">Reference proteome</keyword>
<protein>
    <recommendedName>
        <fullName evidence="10">Glutamate--tRNA ligase</fullName>
        <ecNumber evidence="10">6.1.1.17</ecNumber>
    </recommendedName>
    <alternativeName>
        <fullName evidence="10">Glutamyl-tRNA synthetase</fullName>
        <shortName evidence="10">GluRS</shortName>
    </alternativeName>
</protein>
<dbReference type="InterPro" id="IPR033910">
    <property type="entry name" value="GluRS_core"/>
</dbReference>
<dbReference type="GO" id="GO:0000049">
    <property type="term" value="F:tRNA binding"/>
    <property type="evidence" value="ECO:0007669"/>
    <property type="project" value="InterPro"/>
</dbReference>
<dbReference type="GO" id="GO:0004818">
    <property type="term" value="F:glutamate-tRNA ligase activity"/>
    <property type="evidence" value="ECO:0007669"/>
    <property type="project" value="UniProtKB-UniRule"/>
</dbReference>
<sequence>MIITRFAPSPTGYLHLGNARTAIFSYLFARHHKGKFILRIEDTDLERSTKEFEESIIEDLKWLGIDWDEFYRQSERFDIYREYAQRLLDSGHAYACFCTSEELEEERRIAQEKGIAYRYSGKCRHLTKDEVEKFKKEGRPYTIRFRVPDGRVVVFEDLIKGHIAINVDDFGDFVIVRSDGTPTYNFVVVVDDALMGVTHVVRGEDHIPNTPKQILIYEALGFKVPLFAHLPVILGPDRSKLSKRHGAVSVRNYREEGYLSEAMFNYLCLLGWSPPEEGREIFSKEELINLFDLSAVNSAPAIFDKEKLRWMNGVYIRQILDLDTLAERIKPFFHKAGYSFEDDYLKKVLEKARDSFSTFSEAVERLRPFFADPEEFSEEAKAILETENSYKALSFVLSKLEEAQEISGQWIKEVAKQAQKDLGIKAKDFWHALRACLTGSLEGVGVDILFDVLPKDKVVQRINKVLLKFS</sequence>
<dbReference type="GO" id="GO:0005524">
    <property type="term" value="F:ATP binding"/>
    <property type="evidence" value="ECO:0007669"/>
    <property type="project" value="UniProtKB-UniRule"/>
</dbReference>
<dbReference type="InterPro" id="IPR020752">
    <property type="entry name" value="Glu-tRNA-synth_I_codon-bd_sub1"/>
</dbReference>
<dbReference type="STRING" id="381751.SAMN05444391_0648"/>
<feature type="binding site" evidence="10">
    <location>
        <position position="123"/>
    </location>
    <ligand>
        <name>Zn(2+)</name>
        <dbReference type="ChEBI" id="CHEBI:29105"/>
    </ligand>
</feature>
<dbReference type="AlphaFoldDB" id="A0A1M6RH52"/>
<dbReference type="PRINTS" id="PR00987">
    <property type="entry name" value="TRNASYNTHGLU"/>
</dbReference>
<dbReference type="SUPFAM" id="SSF52374">
    <property type="entry name" value="Nucleotidylyl transferase"/>
    <property type="match status" value="1"/>
</dbReference>
<comment type="similarity">
    <text evidence="2 10">Belongs to the class-I aminoacyl-tRNA synthetase family. Glutamate--tRNA ligase type 1 subfamily.</text>
</comment>
<feature type="binding site" evidence="10">
    <location>
        <position position="96"/>
    </location>
    <ligand>
        <name>Zn(2+)</name>
        <dbReference type="ChEBI" id="CHEBI:29105"/>
    </ligand>
</feature>
<dbReference type="Gene3D" id="1.10.8.70">
    <property type="entry name" value="Glutamate-tRNA synthetase, class I, anticodon-binding domain 1"/>
    <property type="match status" value="1"/>
</dbReference>
<dbReference type="NCBIfam" id="TIGR00464">
    <property type="entry name" value="gltX_bact"/>
    <property type="match status" value="1"/>
</dbReference>
<evidence type="ECO:0000256" key="5">
    <source>
        <dbReference type="ARBA" id="ARBA00022598"/>
    </source>
</evidence>
<evidence type="ECO:0000259" key="11">
    <source>
        <dbReference type="Pfam" id="PF00749"/>
    </source>
</evidence>
<dbReference type="GO" id="GO:0008270">
    <property type="term" value="F:zinc ion binding"/>
    <property type="evidence" value="ECO:0007669"/>
    <property type="project" value="UniProtKB-UniRule"/>
</dbReference>
<keyword evidence="10" id="KW-0479">Metal-binding</keyword>
<gene>
    <name evidence="10" type="primary">gltX</name>
    <name evidence="13" type="ORF">SAMN05444391_0648</name>
</gene>
<dbReference type="PANTHER" id="PTHR43311:SF2">
    <property type="entry name" value="GLUTAMATE--TRNA LIGASE, MITOCHONDRIAL-RELATED"/>
    <property type="match status" value="1"/>
</dbReference>
<evidence type="ECO:0000256" key="2">
    <source>
        <dbReference type="ARBA" id="ARBA00007894"/>
    </source>
</evidence>
<keyword evidence="5 10" id="KW-0436">Ligase</keyword>
<evidence type="ECO:0000256" key="8">
    <source>
        <dbReference type="ARBA" id="ARBA00022917"/>
    </source>
</evidence>
<dbReference type="PANTHER" id="PTHR43311">
    <property type="entry name" value="GLUTAMATE--TRNA LIGASE"/>
    <property type="match status" value="1"/>
</dbReference>
<dbReference type="InterPro" id="IPR049940">
    <property type="entry name" value="GluQ/Sye"/>
</dbReference>
<dbReference type="NCBIfam" id="NF004315">
    <property type="entry name" value="PRK05710.1-4"/>
    <property type="match status" value="1"/>
</dbReference>
<dbReference type="Pfam" id="PF00749">
    <property type="entry name" value="tRNA-synt_1c"/>
    <property type="match status" value="1"/>
</dbReference>
<evidence type="ECO:0000259" key="12">
    <source>
        <dbReference type="Pfam" id="PF19269"/>
    </source>
</evidence>
<dbReference type="RefSeq" id="WP_079653800.1">
    <property type="nucleotide sequence ID" value="NZ_LT670846.1"/>
</dbReference>
<dbReference type="CDD" id="cd00808">
    <property type="entry name" value="GluRS_core"/>
    <property type="match status" value="1"/>
</dbReference>
<accession>A0A1M6RH52</accession>
<evidence type="ECO:0000256" key="4">
    <source>
        <dbReference type="ARBA" id="ARBA00022490"/>
    </source>
</evidence>
<dbReference type="GO" id="GO:0005829">
    <property type="term" value="C:cytosol"/>
    <property type="evidence" value="ECO:0007669"/>
    <property type="project" value="TreeGrafter"/>
</dbReference>
<dbReference type="EMBL" id="LT670846">
    <property type="protein sequence ID" value="SHK31772.1"/>
    <property type="molecule type" value="Genomic_DNA"/>
</dbReference>
<organism evidence="13 14">
    <name type="scientific">Thermocrinis minervae</name>
    <dbReference type="NCBI Taxonomy" id="381751"/>
    <lineage>
        <taxon>Bacteria</taxon>
        <taxon>Pseudomonadati</taxon>
        <taxon>Aquificota</taxon>
        <taxon>Aquificia</taxon>
        <taxon>Aquificales</taxon>
        <taxon>Aquificaceae</taxon>
        <taxon>Thermocrinis</taxon>
    </lineage>
</organism>
<comment type="subunit">
    <text evidence="3 10">Monomer.</text>
</comment>
<dbReference type="SUPFAM" id="SSF48163">
    <property type="entry name" value="An anticodon-binding domain of class I aminoacyl-tRNA synthetases"/>
    <property type="match status" value="1"/>
</dbReference>
<dbReference type="GO" id="GO:0006424">
    <property type="term" value="P:glutamyl-tRNA aminoacylation"/>
    <property type="evidence" value="ECO:0007669"/>
    <property type="project" value="UniProtKB-UniRule"/>
</dbReference>
<feature type="short sequence motif" description="'KMSKS' region" evidence="10">
    <location>
        <begin position="240"/>
        <end position="244"/>
    </location>
</feature>
<dbReference type="PROSITE" id="PS00178">
    <property type="entry name" value="AA_TRNA_LIGASE_I"/>
    <property type="match status" value="1"/>
</dbReference>
<keyword evidence="8 10" id="KW-0648">Protein biosynthesis</keyword>
<feature type="domain" description="Aminoacyl-tRNA synthetase class I anticodon-binding" evidence="12">
    <location>
        <begin position="325"/>
        <end position="466"/>
    </location>
</feature>
<dbReference type="InterPro" id="IPR008925">
    <property type="entry name" value="aa_tRNA-synth_I_cd-bd_sf"/>
</dbReference>
<keyword evidence="10" id="KW-0862">Zinc</keyword>
<dbReference type="EC" id="6.1.1.17" evidence="10"/>
<dbReference type="InterPro" id="IPR001412">
    <property type="entry name" value="aa-tRNA-synth_I_CS"/>
</dbReference>
<dbReference type="Gene3D" id="3.40.50.620">
    <property type="entry name" value="HUPs"/>
    <property type="match status" value="1"/>
</dbReference>
<dbReference type="Gene3D" id="1.10.10.350">
    <property type="match status" value="1"/>
</dbReference>
<feature type="binding site" evidence="10">
    <location>
        <position position="243"/>
    </location>
    <ligand>
        <name>ATP</name>
        <dbReference type="ChEBI" id="CHEBI:30616"/>
    </ligand>
</feature>
<name>A0A1M6RH52_9AQUI</name>
<evidence type="ECO:0000256" key="9">
    <source>
        <dbReference type="ARBA" id="ARBA00023146"/>
    </source>
</evidence>
<dbReference type="InterPro" id="IPR020058">
    <property type="entry name" value="Glu/Gln-tRNA-synth_Ib_cat-dom"/>
</dbReference>
<feature type="domain" description="Glutamyl/glutaminyl-tRNA synthetase class Ib catalytic" evidence="11">
    <location>
        <begin position="2"/>
        <end position="310"/>
    </location>
</feature>
<dbReference type="HAMAP" id="MF_00022">
    <property type="entry name" value="Glu_tRNA_synth_type1"/>
    <property type="match status" value="1"/>
</dbReference>
<keyword evidence="4 10" id="KW-0963">Cytoplasm</keyword>
<feature type="short sequence motif" description="'HIGH' region" evidence="10">
    <location>
        <begin position="8"/>
        <end position="18"/>
    </location>
</feature>